<gene>
    <name evidence="2" type="ORF">PF008_g23183</name>
</gene>
<comment type="caution">
    <text evidence="2">The sequence shown here is derived from an EMBL/GenBank/DDBJ whole genome shotgun (WGS) entry which is preliminary data.</text>
</comment>
<accession>A0A6G0QRI9</accession>
<dbReference type="AlphaFoldDB" id="A0A6G0QRI9"/>
<dbReference type="Proteomes" id="UP000486351">
    <property type="component" value="Unassembled WGS sequence"/>
</dbReference>
<sequence length="165" mass="19060">MYLEPYQIQEGVQMQQVRVPRAPQVPVPPVSATPLELSRETRQQLRVTRHRAFEWHQENAQWTQQLLDGYEAPTDVLVTPSGLATSPEELQKQLETQKNVADALERRVKQQKEAQEAEQRRFEDMLTTLKTAGDVAALEQCEEKLEAEKTQLLTSKPRKMEIVRL</sequence>
<protein>
    <submittedName>
        <fullName evidence="2">Uncharacterized protein</fullName>
    </submittedName>
</protein>
<reference evidence="2 3" key="1">
    <citation type="submission" date="2018-09" db="EMBL/GenBank/DDBJ databases">
        <title>Genomic investigation of the strawberry pathogen Phytophthora fragariae indicates pathogenicity is determined by transcriptional variation in three key races.</title>
        <authorList>
            <person name="Adams T.M."/>
            <person name="Armitage A.D."/>
            <person name="Sobczyk M.K."/>
            <person name="Bates H.J."/>
            <person name="Dunwell J.M."/>
            <person name="Nellist C.F."/>
            <person name="Harrison R.J."/>
        </authorList>
    </citation>
    <scope>NUCLEOTIDE SEQUENCE [LARGE SCALE GENOMIC DNA]</scope>
    <source>
        <strain evidence="2 3">NOV-77</strain>
    </source>
</reference>
<evidence type="ECO:0000313" key="3">
    <source>
        <dbReference type="Proteomes" id="UP000486351"/>
    </source>
</evidence>
<evidence type="ECO:0000256" key="1">
    <source>
        <dbReference type="SAM" id="Coils"/>
    </source>
</evidence>
<feature type="coiled-coil region" evidence="1">
    <location>
        <begin position="87"/>
        <end position="121"/>
    </location>
</feature>
<evidence type="ECO:0000313" key="2">
    <source>
        <dbReference type="EMBL" id="KAE9299699.1"/>
    </source>
</evidence>
<keyword evidence="1" id="KW-0175">Coiled coil</keyword>
<organism evidence="2 3">
    <name type="scientific">Phytophthora fragariae</name>
    <dbReference type="NCBI Taxonomy" id="53985"/>
    <lineage>
        <taxon>Eukaryota</taxon>
        <taxon>Sar</taxon>
        <taxon>Stramenopiles</taxon>
        <taxon>Oomycota</taxon>
        <taxon>Peronosporomycetes</taxon>
        <taxon>Peronosporales</taxon>
        <taxon>Peronosporaceae</taxon>
        <taxon>Phytophthora</taxon>
    </lineage>
</organism>
<dbReference type="EMBL" id="QXFY01002295">
    <property type="protein sequence ID" value="KAE9299699.1"/>
    <property type="molecule type" value="Genomic_DNA"/>
</dbReference>
<name>A0A6G0QRI9_9STRA</name>
<proteinExistence type="predicted"/>